<sequence>MTKNLANAHGNVWPEYMNGVAQQNYLKAEQGILEAAAQGYSHWYIDGSLPGERPAEWTTSRIEALQETMGRLNVKPVYHGNFKAPLGSDVPELGGAALDYIKREVDLSASLGGAPVIVHGGGIVEPRLVIEARRTGLAMLIDNLGELVEYARQRNVEIWLENLSNYTRFHPFYYICVTEDEYVEVLDNVPGLKFFFDVSHAHVNDGNPVAVFERLHQHVVGMSFSDNKGDRDSHFPLGRGSLDYPGLVEAIMKHEWRGLIGFETRGSTLSESLAHLKAIGSRLAGKVD</sequence>
<keyword evidence="3" id="KW-1185">Reference proteome</keyword>
<evidence type="ECO:0000313" key="3">
    <source>
        <dbReference type="Proteomes" id="UP000199570"/>
    </source>
</evidence>
<dbReference type="Pfam" id="PF01261">
    <property type="entry name" value="AP_endonuc_2"/>
    <property type="match status" value="1"/>
</dbReference>
<dbReference type="Gene3D" id="3.20.20.150">
    <property type="entry name" value="Divalent-metal-dependent TIM barrel enzymes"/>
    <property type="match status" value="1"/>
</dbReference>
<protein>
    <submittedName>
        <fullName evidence="2">Sugar phosphate isomerase/epimerase</fullName>
    </submittedName>
</protein>
<dbReference type="InterPro" id="IPR036237">
    <property type="entry name" value="Xyl_isomerase-like_sf"/>
</dbReference>
<dbReference type="AlphaFoldDB" id="A0A1H1HZ03"/>
<dbReference type="OrthoDB" id="4350283at2"/>
<dbReference type="InterPro" id="IPR013022">
    <property type="entry name" value="Xyl_isomerase-like_TIM-brl"/>
</dbReference>
<dbReference type="GO" id="GO:0016853">
    <property type="term" value="F:isomerase activity"/>
    <property type="evidence" value="ECO:0007669"/>
    <property type="project" value="UniProtKB-KW"/>
</dbReference>
<gene>
    <name evidence="2" type="ORF">SAMN04490195_4688</name>
</gene>
<evidence type="ECO:0000313" key="2">
    <source>
        <dbReference type="EMBL" id="SDR30620.1"/>
    </source>
</evidence>
<dbReference type="RefSeq" id="WP_090325315.1">
    <property type="nucleotide sequence ID" value="NZ_FNKJ01000003.1"/>
</dbReference>
<reference evidence="3" key="1">
    <citation type="submission" date="2016-10" db="EMBL/GenBank/DDBJ databases">
        <authorList>
            <person name="Varghese N."/>
            <person name="Submissions S."/>
        </authorList>
    </citation>
    <scope>NUCLEOTIDE SEQUENCE [LARGE SCALE GENOMIC DNA]</scope>
    <source>
        <strain evidence="3">BS3775</strain>
    </source>
</reference>
<organism evidence="2 3">
    <name type="scientific">Pseudomonas moorei</name>
    <dbReference type="NCBI Taxonomy" id="395599"/>
    <lineage>
        <taxon>Bacteria</taxon>
        <taxon>Pseudomonadati</taxon>
        <taxon>Pseudomonadota</taxon>
        <taxon>Gammaproteobacteria</taxon>
        <taxon>Pseudomonadales</taxon>
        <taxon>Pseudomonadaceae</taxon>
        <taxon>Pseudomonas</taxon>
    </lineage>
</organism>
<feature type="domain" description="Xylose isomerase-like TIM barrel" evidence="1">
    <location>
        <begin position="35"/>
        <end position="277"/>
    </location>
</feature>
<name>A0A1H1HZ03_9PSED</name>
<dbReference type="PANTHER" id="PTHR12110">
    <property type="entry name" value="HYDROXYPYRUVATE ISOMERASE"/>
    <property type="match status" value="1"/>
</dbReference>
<proteinExistence type="predicted"/>
<accession>A0A1H1HZ03</accession>
<evidence type="ECO:0000259" key="1">
    <source>
        <dbReference type="Pfam" id="PF01261"/>
    </source>
</evidence>
<keyword evidence="2" id="KW-0413">Isomerase</keyword>
<dbReference type="InterPro" id="IPR050312">
    <property type="entry name" value="IolE/XylAMocC-like"/>
</dbReference>
<dbReference type="Proteomes" id="UP000199570">
    <property type="component" value="Unassembled WGS sequence"/>
</dbReference>
<dbReference type="SUPFAM" id="SSF51658">
    <property type="entry name" value="Xylose isomerase-like"/>
    <property type="match status" value="1"/>
</dbReference>
<dbReference type="EMBL" id="FNKJ01000003">
    <property type="protein sequence ID" value="SDR30620.1"/>
    <property type="molecule type" value="Genomic_DNA"/>
</dbReference>